<dbReference type="Pfam" id="PF14525">
    <property type="entry name" value="AraC_binding_2"/>
    <property type="match status" value="1"/>
</dbReference>
<proteinExistence type="predicted"/>
<comment type="caution">
    <text evidence="5">The sequence shown here is derived from an EMBL/GenBank/DDBJ whole genome shotgun (WGS) entry which is preliminary data.</text>
</comment>
<dbReference type="PANTHER" id="PTHR46796">
    <property type="entry name" value="HTH-TYPE TRANSCRIPTIONAL ACTIVATOR RHAS-RELATED"/>
    <property type="match status" value="1"/>
</dbReference>
<evidence type="ECO:0000259" key="4">
    <source>
        <dbReference type="PROSITE" id="PS01124"/>
    </source>
</evidence>
<accession>A0A839QME2</accession>
<dbReference type="InterPro" id="IPR018060">
    <property type="entry name" value="HTH_AraC"/>
</dbReference>
<evidence type="ECO:0000256" key="2">
    <source>
        <dbReference type="ARBA" id="ARBA00023125"/>
    </source>
</evidence>
<dbReference type="InterPro" id="IPR050204">
    <property type="entry name" value="AraC_XylS_family_regulators"/>
</dbReference>
<protein>
    <submittedName>
        <fullName evidence="5">AraC-like DNA-binding protein</fullName>
    </submittedName>
</protein>
<dbReference type="InterPro" id="IPR018062">
    <property type="entry name" value="HTH_AraC-typ_CS"/>
</dbReference>
<organism evidence="5 6">
    <name type="scientific">Paeniglutamicibacter cryotolerans</name>
    <dbReference type="NCBI Taxonomy" id="670079"/>
    <lineage>
        <taxon>Bacteria</taxon>
        <taxon>Bacillati</taxon>
        <taxon>Actinomycetota</taxon>
        <taxon>Actinomycetes</taxon>
        <taxon>Micrococcales</taxon>
        <taxon>Micrococcaceae</taxon>
        <taxon>Paeniglutamicibacter</taxon>
    </lineage>
</organism>
<dbReference type="GO" id="GO:0043565">
    <property type="term" value="F:sequence-specific DNA binding"/>
    <property type="evidence" value="ECO:0007669"/>
    <property type="project" value="InterPro"/>
</dbReference>
<evidence type="ECO:0000313" key="6">
    <source>
        <dbReference type="Proteomes" id="UP000523000"/>
    </source>
</evidence>
<keyword evidence="6" id="KW-1185">Reference proteome</keyword>
<dbReference type="InterPro" id="IPR035418">
    <property type="entry name" value="AraC-bd_2"/>
</dbReference>
<reference evidence="5 6" key="1">
    <citation type="submission" date="2020-08" db="EMBL/GenBank/DDBJ databases">
        <title>Sequencing the genomes of 1000 actinobacteria strains.</title>
        <authorList>
            <person name="Klenk H.-P."/>
        </authorList>
    </citation>
    <scope>NUCLEOTIDE SEQUENCE [LARGE SCALE GENOMIC DNA]</scope>
    <source>
        <strain evidence="5 6">DSM 22826</strain>
    </source>
</reference>
<evidence type="ECO:0000256" key="3">
    <source>
        <dbReference type="ARBA" id="ARBA00023163"/>
    </source>
</evidence>
<dbReference type="GO" id="GO:0003700">
    <property type="term" value="F:DNA-binding transcription factor activity"/>
    <property type="evidence" value="ECO:0007669"/>
    <property type="project" value="InterPro"/>
</dbReference>
<keyword evidence="2 5" id="KW-0238">DNA-binding</keyword>
<dbReference type="SMART" id="SM00342">
    <property type="entry name" value="HTH_ARAC"/>
    <property type="match status" value="1"/>
</dbReference>
<feature type="domain" description="HTH araC/xylS-type" evidence="4">
    <location>
        <begin position="211"/>
        <end position="312"/>
    </location>
</feature>
<name>A0A839QME2_9MICC</name>
<dbReference type="RefSeq" id="WP_183510976.1">
    <property type="nucleotide sequence ID" value="NZ_BAABGK010000008.1"/>
</dbReference>
<dbReference type="EMBL" id="JACHVS010000001">
    <property type="protein sequence ID" value="MBB2995775.1"/>
    <property type="molecule type" value="Genomic_DNA"/>
</dbReference>
<sequence length="315" mass="34530">MTVETPMVTTFSTDRVPAGQRVSYWERHSEASLMSLTCSVDDKQDFLARQFQLPLSRLRYLRMHGSGHSIGRIAAGIRDLPADVLFLCLLTGGEAAFGQGSGTDLLGRGEGILYDPDVPFTYSFARELNQVVVELPRDLFHSITGQEGLLRSRLIRRDGSPGVDGMGWLIALVQRSIDQPETARAQEDTALALLVDMLLQIPRSPAEDHVAAASRFIAENVSNPGLSVPRIARGLGITPRHLNRVFAAQGRSVAAHVLEVRLERAHGLLLDPRHAQLNISRIAALAGFSSAAHFARTFRARYGHSATEVRRGTPR</sequence>
<dbReference type="Proteomes" id="UP000523000">
    <property type="component" value="Unassembled WGS sequence"/>
</dbReference>
<keyword evidence="1" id="KW-0805">Transcription regulation</keyword>
<dbReference type="AlphaFoldDB" id="A0A839QME2"/>
<evidence type="ECO:0000313" key="5">
    <source>
        <dbReference type="EMBL" id="MBB2995775.1"/>
    </source>
</evidence>
<dbReference type="PANTHER" id="PTHR46796:SF6">
    <property type="entry name" value="ARAC SUBFAMILY"/>
    <property type="match status" value="1"/>
</dbReference>
<dbReference type="Gene3D" id="1.10.10.60">
    <property type="entry name" value="Homeodomain-like"/>
    <property type="match status" value="1"/>
</dbReference>
<dbReference type="InterPro" id="IPR009057">
    <property type="entry name" value="Homeodomain-like_sf"/>
</dbReference>
<dbReference type="PROSITE" id="PS00041">
    <property type="entry name" value="HTH_ARAC_FAMILY_1"/>
    <property type="match status" value="1"/>
</dbReference>
<dbReference type="SUPFAM" id="SSF46689">
    <property type="entry name" value="Homeodomain-like"/>
    <property type="match status" value="1"/>
</dbReference>
<dbReference type="Pfam" id="PF12833">
    <property type="entry name" value="HTH_18"/>
    <property type="match status" value="1"/>
</dbReference>
<dbReference type="PROSITE" id="PS01124">
    <property type="entry name" value="HTH_ARAC_FAMILY_2"/>
    <property type="match status" value="1"/>
</dbReference>
<gene>
    <name evidence="5" type="ORF">E9229_001966</name>
</gene>
<keyword evidence="3" id="KW-0804">Transcription</keyword>
<evidence type="ECO:0000256" key="1">
    <source>
        <dbReference type="ARBA" id="ARBA00023015"/>
    </source>
</evidence>